<evidence type="ECO:0000313" key="2">
    <source>
        <dbReference type="Proteomes" id="UP001196097"/>
    </source>
</evidence>
<gene>
    <name evidence="1" type="ORF">HF292_011350</name>
</gene>
<reference evidence="1 2" key="1">
    <citation type="journal article" date="2021" name="ISME J.">
        <title>Genomic evolution of the class Acidithiobacillia: deep-branching Proteobacteria living in extreme acidic conditions.</title>
        <authorList>
            <person name="Moya-Beltran A."/>
            <person name="Beard S."/>
            <person name="Rojas-Villalobos C."/>
            <person name="Issotta F."/>
            <person name="Gallardo Y."/>
            <person name="Ulloa R."/>
            <person name="Giaveno A."/>
            <person name="Degli Esposti M."/>
            <person name="Johnson D.B."/>
            <person name="Quatrini R."/>
        </authorList>
    </citation>
    <scope>NUCLEOTIDE SEQUENCE [LARGE SCALE GENOMIC DNA]</scope>
    <source>
        <strain evidence="1 2">CF3</strain>
    </source>
</reference>
<dbReference type="EMBL" id="CP130946">
    <property type="protein sequence ID" value="XRP74535.1"/>
    <property type="molecule type" value="Genomic_DNA"/>
</dbReference>
<dbReference type="Proteomes" id="UP001196097">
    <property type="component" value="Chromosome"/>
</dbReference>
<protein>
    <submittedName>
        <fullName evidence="1">Acetyl-CoA carboxylase biotin carboxyl carrier protein subunit</fullName>
    </submittedName>
</protein>
<name>A0ACD5ILQ3_9PROT</name>
<evidence type="ECO:0000313" key="1">
    <source>
        <dbReference type="EMBL" id="XRP74535.1"/>
    </source>
</evidence>
<proteinExistence type="predicted"/>
<keyword evidence="2" id="KW-1185">Reference proteome</keyword>
<accession>A0ACD5ILQ3</accession>
<sequence>MTSSVWKFLVEPGQSIQSGEPLVILEAMKMEFTISAPCAGKITRLQYKTGDLVSHGMPLLVIDTEE</sequence>
<organism evidence="1 2">
    <name type="scientific">Acidithiobacillus ferruginosus</name>
    <dbReference type="NCBI Taxonomy" id="3063951"/>
    <lineage>
        <taxon>Bacteria</taxon>
        <taxon>Pseudomonadati</taxon>
        <taxon>Pseudomonadota</taxon>
        <taxon>Acidithiobacillia</taxon>
        <taxon>Acidithiobacillales</taxon>
        <taxon>Acidithiobacillaceae</taxon>
        <taxon>Acidithiobacillus</taxon>
    </lineage>
</organism>